<feature type="domain" description="Ig-like" evidence="6">
    <location>
        <begin position="99"/>
        <end position="201"/>
    </location>
</feature>
<keyword evidence="8" id="KW-1185">Reference proteome</keyword>
<dbReference type="InterPro" id="IPR003599">
    <property type="entry name" value="Ig_sub"/>
</dbReference>
<dbReference type="InterPro" id="IPR007110">
    <property type="entry name" value="Ig-like_dom"/>
</dbReference>
<keyword evidence="2" id="KW-0472">Membrane</keyword>
<dbReference type="OrthoDB" id="10028801at2759"/>
<dbReference type="PANTHER" id="PTHR11640:SF31">
    <property type="entry name" value="IRREGULAR CHIASM C-ROUGHEST PROTEIN-RELATED"/>
    <property type="match status" value="1"/>
</dbReference>
<organism evidence="7 8">
    <name type="scientific">Elysia chlorotica</name>
    <name type="common">Eastern emerald elysia</name>
    <name type="synonym">Sea slug</name>
    <dbReference type="NCBI Taxonomy" id="188477"/>
    <lineage>
        <taxon>Eukaryota</taxon>
        <taxon>Metazoa</taxon>
        <taxon>Spiralia</taxon>
        <taxon>Lophotrochozoa</taxon>
        <taxon>Mollusca</taxon>
        <taxon>Gastropoda</taxon>
        <taxon>Heterobranchia</taxon>
        <taxon>Euthyneura</taxon>
        <taxon>Panpulmonata</taxon>
        <taxon>Sacoglossa</taxon>
        <taxon>Placobranchoidea</taxon>
        <taxon>Plakobranchidae</taxon>
        <taxon>Elysia</taxon>
    </lineage>
</organism>
<dbReference type="AlphaFoldDB" id="A0A433TCS3"/>
<dbReference type="Gene3D" id="2.60.40.10">
    <property type="entry name" value="Immunoglobulins"/>
    <property type="match status" value="2"/>
</dbReference>
<dbReference type="Proteomes" id="UP000271974">
    <property type="component" value="Unassembled WGS sequence"/>
</dbReference>
<proteinExistence type="predicted"/>
<evidence type="ECO:0000256" key="5">
    <source>
        <dbReference type="ARBA" id="ARBA00023319"/>
    </source>
</evidence>
<reference evidence="7 8" key="1">
    <citation type="submission" date="2019-01" db="EMBL/GenBank/DDBJ databases">
        <title>A draft genome assembly of the solar-powered sea slug Elysia chlorotica.</title>
        <authorList>
            <person name="Cai H."/>
            <person name="Li Q."/>
            <person name="Fang X."/>
            <person name="Li J."/>
            <person name="Curtis N.E."/>
            <person name="Altenburger A."/>
            <person name="Shibata T."/>
            <person name="Feng M."/>
            <person name="Maeda T."/>
            <person name="Schwartz J.A."/>
            <person name="Shigenobu S."/>
            <person name="Lundholm N."/>
            <person name="Nishiyama T."/>
            <person name="Yang H."/>
            <person name="Hasebe M."/>
            <person name="Li S."/>
            <person name="Pierce S.K."/>
            <person name="Wang J."/>
        </authorList>
    </citation>
    <scope>NUCLEOTIDE SEQUENCE [LARGE SCALE GENOMIC DNA]</scope>
    <source>
        <strain evidence="7">EC2010</strain>
        <tissue evidence="7">Whole organism of an adult</tissue>
    </source>
</reference>
<dbReference type="SUPFAM" id="SSF48726">
    <property type="entry name" value="Immunoglobulin"/>
    <property type="match status" value="2"/>
</dbReference>
<evidence type="ECO:0000256" key="2">
    <source>
        <dbReference type="ARBA" id="ARBA00023136"/>
    </source>
</evidence>
<sequence>MTVLVHTNITMKCVLQDLQGDVQWTKDGFGFSFNRSVPGQPRISITGNDQGYVRSFNLHITDVQLSDDDKYTCQVSPGHDTPPLIARATLTVTAPPEEPFIENYSNNSKVEVHYNSSSVQLVCVARAGKPAVNIFWYRDGQRVTENIEYETIPLTPSKKVTARSKLTISLDNYREENQRQYKCEVQRGPLWTEPLRPAVVTLDIL</sequence>
<dbReference type="InterPro" id="IPR051275">
    <property type="entry name" value="Cell_adhesion_signaling"/>
</dbReference>
<dbReference type="Pfam" id="PF00047">
    <property type="entry name" value="ig"/>
    <property type="match status" value="1"/>
</dbReference>
<evidence type="ECO:0000259" key="6">
    <source>
        <dbReference type="PROSITE" id="PS50835"/>
    </source>
</evidence>
<comment type="caution">
    <text evidence="7">The sequence shown here is derived from an EMBL/GenBank/DDBJ whole genome shotgun (WGS) entry which is preliminary data.</text>
</comment>
<dbReference type="InterPro" id="IPR013783">
    <property type="entry name" value="Ig-like_fold"/>
</dbReference>
<dbReference type="STRING" id="188477.A0A433TCS3"/>
<dbReference type="Pfam" id="PF08205">
    <property type="entry name" value="C2-set_2"/>
    <property type="match status" value="1"/>
</dbReference>
<evidence type="ECO:0000313" key="7">
    <source>
        <dbReference type="EMBL" id="RUS79421.1"/>
    </source>
</evidence>
<accession>A0A433TCS3</accession>
<keyword evidence="5" id="KW-0393">Immunoglobulin domain</keyword>
<dbReference type="InterPro" id="IPR036179">
    <property type="entry name" value="Ig-like_dom_sf"/>
</dbReference>
<evidence type="ECO:0000256" key="3">
    <source>
        <dbReference type="ARBA" id="ARBA00023157"/>
    </source>
</evidence>
<protein>
    <recommendedName>
        <fullName evidence="6">Ig-like domain-containing protein</fullName>
    </recommendedName>
</protein>
<feature type="non-terminal residue" evidence="7">
    <location>
        <position position="205"/>
    </location>
</feature>
<dbReference type="InterPro" id="IPR013151">
    <property type="entry name" value="Immunoglobulin_dom"/>
</dbReference>
<dbReference type="GO" id="GO:0050839">
    <property type="term" value="F:cell adhesion molecule binding"/>
    <property type="evidence" value="ECO:0007669"/>
    <property type="project" value="TreeGrafter"/>
</dbReference>
<dbReference type="EMBL" id="RQTK01000452">
    <property type="protein sequence ID" value="RUS79421.1"/>
    <property type="molecule type" value="Genomic_DNA"/>
</dbReference>
<name>A0A433TCS3_ELYCH</name>
<dbReference type="GO" id="GO:0005911">
    <property type="term" value="C:cell-cell junction"/>
    <property type="evidence" value="ECO:0007669"/>
    <property type="project" value="TreeGrafter"/>
</dbReference>
<dbReference type="GO" id="GO:0005886">
    <property type="term" value="C:plasma membrane"/>
    <property type="evidence" value="ECO:0007669"/>
    <property type="project" value="TreeGrafter"/>
</dbReference>
<evidence type="ECO:0000256" key="4">
    <source>
        <dbReference type="ARBA" id="ARBA00023180"/>
    </source>
</evidence>
<feature type="domain" description="Ig-like" evidence="6">
    <location>
        <begin position="1"/>
        <end position="91"/>
    </location>
</feature>
<gene>
    <name evidence="7" type="ORF">EGW08_012834</name>
</gene>
<dbReference type="GO" id="GO:0098609">
    <property type="term" value="P:cell-cell adhesion"/>
    <property type="evidence" value="ECO:0007669"/>
    <property type="project" value="TreeGrafter"/>
</dbReference>
<evidence type="ECO:0000256" key="1">
    <source>
        <dbReference type="ARBA" id="ARBA00004479"/>
    </source>
</evidence>
<dbReference type="SMART" id="SM00409">
    <property type="entry name" value="IG"/>
    <property type="match status" value="2"/>
</dbReference>
<keyword evidence="4" id="KW-0325">Glycoprotein</keyword>
<keyword evidence="3" id="KW-1015">Disulfide bond</keyword>
<evidence type="ECO:0000313" key="8">
    <source>
        <dbReference type="Proteomes" id="UP000271974"/>
    </source>
</evidence>
<comment type="subcellular location">
    <subcellularLocation>
        <location evidence="1">Membrane</location>
        <topology evidence="1">Single-pass type I membrane protein</topology>
    </subcellularLocation>
</comment>
<dbReference type="InterPro" id="IPR013162">
    <property type="entry name" value="CD80_C2-set"/>
</dbReference>
<dbReference type="PANTHER" id="PTHR11640">
    <property type="entry name" value="NEPHRIN"/>
    <property type="match status" value="1"/>
</dbReference>
<dbReference type="PROSITE" id="PS50835">
    <property type="entry name" value="IG_LIKE"/>
    <property type="match status" value="2"/>
</dbReference>